<evidence type="ECO:0000313" key="1">
    <source>
        <dbReference type="EMBL" id="ROL54612.1"/>
    </source>
</evidence>
<name>A0A3N0Z8G8_ANAGA</name>
<organism evidence="1 2">
    <name type="scientific">Anabarilius grahami</name>
    <name type="common">Kanglang fish</name>
    <name type="synonym">Barilius grahami</name>
    <dbReference type="NCBI Taxonomy" id="495550"/>
    <lineage>
        <taxon>Eukaryota</taxon>
        <taxon>Metazoa</taxon>
        <taxon>Chordata</taxon>
        <taxon>Craniata</taxon>
        <taxon>Vertebrata</taxon>
        <taxon>Euteleostomi</taxon>
        <taxon>Actinopterygii</taxon>
        <taxon>Neopterygii</taxon>
        <taxon>Teleostei</taxon>
        <taxon>Ostariophysi</taxon>
        <taxon>Cypriniformes</taxon>
        <taxon>Xenocyprididae</taxon>
        <taxon>Xenocypridinae</taxon>
        <taxon>Xenocypridinae incertae sedis</taxon>
        <taxon>Anabarilius</taxon>
    </lineage>
</organism>
<reference evidence="1 2" key="1">
    <citation type="submission" date="2018-10" db="EMBL/GenBank/DDBJ databases">
        <title>Genome assembly for a Yunnan-Guizhou Plateau 3E fish, Anabarilius grahami (Regan), and its evolutionary and genetic applications.</title>
        <authorList>
            <person name="Jiang W."/>
        </authorList>
    </citation>
    <scope>NUCLEOTIDE SEQUENCE [LARGE SCALE GENOMIC DNA]</scope>
    <source>
        <strain evidence="1">AG-KIZ</strain>
        <tissue evidence="1">Muscle</tissue>
    </source>
</reference>
<protein>
    <submittedName>
        <fullName evidence="1">Uncharacterized protein</fullName>
    </submittedName>
</protein>
<dbReference type="Proteomes" id="UP000281406">
    <property type="component" value="Unassembled WGS sequence"/>
</dbReference>
<dbReference type="EMBL" id="RJVU01006614">
    <property type="protein sequence ID" value="ROL54612.1"/>
    <property type="molecule type" value="Genomic_DNA"/>
</dbReference>
<accession>A0A3N0Z8G8</accession>
<sequence>MTSSVRKKRNWFAVSLMGIGVWQRLMVADESAAFQKLSGAVTTSFSPSRHVGFDGVTGSNKHMVSHDGSKQKVNCSLVGRSCMPASKRWVQRGHLVLLTPCQTAPNEGLSCYNVMGLFQPSPLLGPHTETNTHAHVLAQTTHNSLTAVFNFKASKDKVTFKVFRIEYMAALFYDGGAQTPESPYRSSFRMANVLELQKRASMLSANRKLSESQSEKDKYQQVLQQVLPSRSLAR</sequence>
<gene>
    <name evidence="1" type="ORF">DPX16_11787</name>
</gene>
<comment type="caution">
    <text evidence="1">The sequence shown here is derived from an EMBL/GenBank/DDBJ whole genome shotgun (WGS) entry which is preliminary data.</text>
</comment>
<evidence type="ECO:0000313" key="2">
    <source>
        <dbReference type="Proteomes" id="UP000281406"/>
    </source>
</evidence>
<keyword evidence="2" id="KW-1185">Reference proteome</keyword>
<proteinExistence type="predicted"/>
<dbReference type="AlphaFoldDB" id="A0A3N0Z8G8"/>